<evidence type="ECO:0000256" key="1">
    <source>
        <dbReference type="SAM" id="Phobius"/>
    </source>
</evidence>
<evidence type="ECO:0000313" key="3">
    <source>
        <dbReference type="EMBL" id="EHK96886.1"/>
    </source>
</evidence>
<dbReference type="InterPro" id="IPR007065">
    <property type="entry name" value="HPP"/>
</dbReference>
<dbReference type="HOGENOM" id="CLU_1133678_0_0_1"/>
<evidence type="ECO:0000313" key="4">
    <source>
        <dbReference type="Proteomes" id="UP000005446"/>
    </source>
</evidence>
<dbReference type="PANTHER" id="PTHR33741">
    <property type="entry name" value="TRANSMEMBRANE PROTEIN DDB_G0269096-RELATED"/>
    <property type="match status" value="1"/>
</dbReference>
<gene>
    <name evidence="3" type="ORF">M7I_7358</name>
</gene>
<dbReference type="OrthoDB" id="2016548at2759"/>
<accession>H0EX33</accession>
<dbReference type="InParanoid" id="H0EX33"/>
<dbReference type="PANTHER" id="PTHR33741:SF5">
    <property type="entry name" value="TRANSMEMBRANE PROTEIN DDB_G0269096-RELATED"/>
    <property type="match status" value="1"/>
</dbReference>
<dbReference type="InterPro" id="IPR058581">
    <property type="entry name" value="TM_HPP"/>
</dbReference>
<dbReference type="AlphaFoldDB" id="H0EX33"/>
<evidence type="ECO:0000259" key="2">
    <source>
        <dbReference type="Pfam" id="PF04982"/>
    </source>
</evidence>
<comment type="caution">
    <text evidence="3">The sequence shown here is derived from an EMBL/GenBank/DDBJ whole genome shotgun (WGS) entry which is preliminary data.</text>
</comment>
<dbReference type="Pfam" id="PF04982">
    <property type="entry name" value="TM_HPP"/>
    <property type="match status" value="1"/>
</dbReference>
<dbReference type="Proteomes" id="UP000005446">
    <property type="component" value="Unassembled WGS sequence"/>
</dbReference>
<name>H0EX33_GLAL7</name>
<keyword evidence="1" id="KW-0472">Membrane</keyword>
<dbReference type="EMBL" id="AGUE01000216">
    <property type="protein sequence ID" value="EHK96886.1"/>
    <property type="molecule type" value="Genomic_DNA"/>
</dbReference>
<protein>
    <submittedName>
        <fullName evidence="3">Putative Transmembrane protein</fullName>
    </submittedName>
</protein>
<organism evidence="3 4">
    <name type="scientific">Glarea lozoyensis (strain ATCC 74030 / MF5533)</name>
    <dbReference type="NCBI Taxonomy" id="1104152"/>
    <lineage>
        <taxon>Eukaryota</taxon>
        <taxon>Fungi</taxon>
        <taxon>Dikarya</taxon>
        <taxon>Ascomycota</taxon>
        <taxon>Pezizomycotina</taxon>
        <taxon>Leotiomycetes</taxon>
        <taxon>Helotiales</taxon>
        <taxon>Helotiaceae</taxon>
        <taxon>Glarea</taxon>
    </lineage>
</organism>
<keyword evidence="1 3" id="KW-0812">Transmembrane</keyword>
<keyword evidence="1" id="KW-1133">Transmembrane helix</keyword>
<keyword evidence="4" id="KW-1185">Reference proteome</keyword>
<feature type="transmembrane region" description="Helical" evidence="1">
    <location>
        <begin position="136"/>
        <end position="158"/>
    </location>
</feature>
<feature type="domain" description="HPP transmembrane region" evidence="2">
    <location>
        <begin position="36"/>
        <end position="166"/>
    </location>
</feature>
<proteinExistence type="predicted"/>
<sequence>MCVLGSGDAVSSGHQFTRLLGLDRRCPVFRTPGLHSHGTPIVIGSLGAAAILEYQVIDSPLSQPRNAILGQLFSTIIGVGITKLFQHSQNFEDIRWIAGALAVGLSSVVMGVTKTVHPPAGATALLAATSPDITDLGWFLIPLVLIGSTLMVASACVVNNIQRQFPVYWWTAASLRKPSESDIEKVGPESGVSDVYEDYFELLKTQNYTPDIMEPLERMVNGVEWCTQLNQAQLNSTKLSSTQLI</sequence>
<reference evidence="3 4" key="1">
    <citation type="journal article" date="2012" name="Eukaryot. Cell">
        <title>Genome sequence of the fungus Glarea lozoyensis: the first genome sequence of a species from the Helotiaceae family.</title>
        <authorList>
            <person name="Youssar L."/>
            <person name="Gruening B.A."/>
            <person name="Erxleben A."/>
            <person name="Guenther S."/>
            <person name="Huettel W."/>
        </authorList>
    </citation>
    <scope>NUCLEOTIDE SEQUENCE [LARGE SCALE GENOMIC DNA]</scope>
    <source>
        <strain evidence="4">ATCC 74030 / MF5533</strain>
    </source>
</reference>
<feature type="transmembrane region" description="Helical" evidence="1">
    <location>
        <begin position="97"/>
        <end position="116"/>
    </location>
</feature>